<gene>
    <name evidence="7" type="ORF">QM524_21185</name>
</gene>
<keyword evidence="8" id="KW-1185">Reference proteome</keyword>
<dbReference type="PANTHER" id="PTHR42852:SF6">
    <property type="entry name" value="THIOL:DISULFIDE INTERCHANGE PROTEIN DSBE"/>
    <property type="match status" value="1"/>
</dbReference>
<proteinExistence type="predicted"/>
<dbReference type="InterPro" id="IPR013740">
    <property type="entry name" value="Redoxin"/>
</dbReference>
<dbReference type="EMBL" id="JASHIF010000022">
    <property type="protein sequence ID" value="MDI9861749.1"/>
    <property type="molecule type" value="Genomic_DNA"/>
</dbReference>
<protein>
    <submittedName>
        <fullName evidence="7">TlpA disulfide reductase family protein</fullName>
    </submittedName>
</protein>
<evidence type="ECO:0000256" key="4">
    <source>
        <dbReference type="ARBA" id="ARBA00023284"/>
    </source>
</evidence>
<keyword evidence="2" id="KW-0201">Cytochrome c-type biogenesis</keyword>
<dbReference type="PANTHER" id="PTHR42852">
    <property type="entry name" value="THIOL:DISULFIDE INTERCHANGE PROTEIN DSBE"/>
    <property type="match status" value="1"/>
</dbReference>
<dbReference type="PROSITE" id="PS51352">
    <property type="entry name" value="THIOREDOXIN_2"/>
    <property type="match status" value="1"/>
</dbReference>
<dbReference type="InterPro" id="IPR036249">
    <property type="entry name" value="Thioredoxin-like_sf"/>
</dbReference>
<dbReference type="CDD" id="cd02966">
    <property type="entry name" value="TlpA_like_family"/>
    <property type="match status" value="1"/>
</dbReference>
<evidence type="ECO:0000256" key="5">
    <source>
        <dbReference type="SAM" id="SignalP"/>
    </source>
</evidence>
<dbReference type="RefSeq" id="WP_283346112.1">
    <property type="nucleotide sequence ID" value="NZ_JASHIF010000022.1"/>
</dbReference>
<feature type="signal peptide" evidence="5">
    <location>
        <begin position="1"/>
        <end position="19"/>
    </location>
</feature>
<comment type="caution">
    <text evidence="7">The sequence shown here is derived from an EMBL/GenBank/DDBJ whole genome shotgun (WGS) entry which is preliminary data.</text>
</comment>
<evidence type="ECO:0000313" key="7">
    <source>
        <dbReference type="EMBL" id="MDI9861749.1"/>
    </source>
</evidence>
<dbReference type="InterPro" id="IPR050553">
    <property type="entry name" value="Thioredoxin_ResA/DsbE_sf"/>
</dbReference>
<dbReference type="Proteomes" id="UP001236507">
    <property type="component" value="Unassembled WGS sequence"/>
</dbReference>
<evidence type="ECO:0000256" key="1">
    <source>
        <dbReference type="ARBA" id="ARBA00004196"/>
    </source>
</evidence>
<keyword evidence="4" id="KW-0676">Redox-active center</keyword>
<feature type="chain" id="PRO_5047334695" evidence="5">
    <location>
        <begin position="20"/>
        <end position="469"/>
    </location>
</feature>
<evidence type="ECO:0000256" key="3">
    <source>
        <dbReference type="ARBA" id="ARBA00023157"/>
    </source>
</evidence>
<accession>A0ABT6YDT3</accession>
<feature type="domain" description="Thioredoxin" evidence="6">
    <location>
        <begin position="309"/>
        <end position="456"/>
    </location>
</feature>
<keyword evidence="3" id="KW-1015">Disulfide bond</keyword>
<evidence type="ECO:0000256" key="2">
    <source>
        <dbReference type="ARBA" id="ARBA00022748"/>
    </source>
</evidence>
<dbReference type="InterPro" id="IPR013766">
    <property type="entry name" value="Thioredoxin_domain"/>
</dbReference>
<dbReference type="SUPFAM" id="SSF52833">
    <property type="entry name" value="Thioredoxin-like"/>
    <property type="match status" value="1"/>
</dbReference>
<evidence type="ECO:0000313" key="8">
    <source>
        <dbReference type="Proteomes" id="UP001236507"/>
    </source>
</evidence>
<comment type="subcellular location">
    <subcellularLocation>
        <location evidence="1">Cell envelope</location>
    </subcellularLocation>
</comment>
<keyword evidence="5" id="KW-0732">Signal</keyword>
<reference evidence="7 8" key="1">
    <citation type="submission" date="2023-05" db="EMBL/GenBank/DDBJ databases">
        <title>Novel species of genus Flectobacillus isolated from stream in China.</title>
        <authorList>
            <person name="Lu H."/>
        </authorList>
    </citation>
    <scope>NUCLEOTIDE SEQUENCE [LARGE SCALE GENOMIC DNA]</scope>
    <source>
        <strain evidence="7 8">KCTC 42575</strain>
    </source>
</reference>
<evidence type="ECO:0000259" key="6">
    <source>
        <dbReference type="PROSITE" id="PS51352"/>
    </source>
</evidence>
<organism evidence="7 8">
    <name type="scientific">Flectobacillus roseus</name>
    <dbReference type="NCBI Taxonomy" id="502259"/>
    <lineage>
        <taxon>Bacteria</taxon>
        <taxon>Pseudomonadati</taxon>
        <taxon>Bacteroidota</taxon>
        <taxon>Cytophagia</taxon>
        <taxon>Cytophagales</taxon>
        <taxon>Flectobacillaceae</taxon>
        <taxon>Flectobacillus</taxon>
    </lineage>
</organism>
<dbReference type="Gene3D" id="3.40.30.10">
    <property type="entry name" value="Glutaredoxin"/>
    <property type="match status" value="1"/>
</dbReference>
<sequence length="469" mass="55183">MRNYILFSFLFCCYSFAYAQKSVIIAKNNSIYSFNYFDDLNELTSSVFSGLLEDKQGKKYDIYHNYPTLIYPRYTSLGRPILIFPNDSIVLDVKDDKVVCIYPNDSLRNVLAVLDRQYGNEIQVSGYSIKDMQKSEHIMIINSIKSKMRRQVDTVRKYQSSLDTVLYKSTIQEIKSIALSSILVPFVDGDTDWKKFPKWYIDSVRLFKEEIYGTDTLIKGAQYRQALYSYNQFLCRDSLTDANRFYVQFNSALSNFKGQHRDFLMAYLLRKFKIENVPNYYDYVGIFYAVCQDEVFLKYVKQKLDDTDFSFPEYVLNQKLKHENGQSVTWRDLLEQHKGKMIYLEFSASWCPPCIYMVPFVKDHAKALKDKPIVFITISVDKSEKAWKKAVNKYHISGDGVTTYWLGEKPKFTSFLFTRREKEKSTLEIPRFMYFDHKGHFITSKAMQPLNKPSRKQIELFLKDVPLSN</sequence>
<dbReference type="Pfam" id="PF08534">
    <property type="entry name" value="Redoxin"/>
    <property type="match status" value="1"/>
</dbReference>
<name>A0ABT6YDT3_9BACT</name>